<dbReference type="Proteomes" id="UP000595224">
    <property type="component" value="Chromosome"/>
</dbReference>
<name>A0A7T3RCY1_9SPIR</name>
<feature type="transmembrane region" description="Helical" evidence="1">
    <location>
        <begin position="575"/>
        <end position="598"/>
    </location>
</feature>
<reference evidence="2" key="1">
    <citation type="submission" date="2020-11" db="EMBL/GenBank/DDBJ databases">
        <title>Treponema Peruensis nv. sp., first commensal Treponema isolated from human feces.</title>
        <authorList>
            <person name="Belkhou C."/>
            <person name="Raes J."/>
        </authorList>
    </citation>
    <scope>NUCLEOTIDE SEQUENCE [LARGE SCALE GENOMIC DNA]</scope>
    <source>
        <strain evidence="2">RCC2812</strain>
    </source>
</reference>
<protein>
    <submittedName>
        <fullName evidence="2">Uncharacterized protein</fullName>
    </submittedName>
</protein>
<evidence type="ECO:0000313" key="2">
    <source>
        <dbReference type="EMBL" id="QQA00811.1"/>
    </source>
</evidence>
<accession>A0A7T3RCY1</accession>
<keyword evidence="1" id="KW-0472">Membrane</keyword>
<keyword evidence="1" id="KW-0812">Transmembrane</keyword>
<dbReference type="EMBL" id="CP064936">
    <property type="protein sequence ID" value="QQA00811.1"/>
    <property type="molecule type" value="Genomic_DNA"/>
</dbReference>
<feature type="transmembrane region" description="Helical" evidence="1">
    <location>
        <begin position="47"/>
        <end position="68"/>
    </location>
</feature>
<evidence type="ECO:0000313" key="3">
    <source>
        <dbReference type="Proteomes" id="UP000595224"/>
    </source>
</evidence>
<dbReference type="RefSeq" id="WP_198442487.1">
    <property type="nucleotide sequence ID" value="NZ_CBCSHE010000015.1"/>
</dbReference>
<proteinExistence type="predicted"/>
<dbReference type="AlphaFoldDB" id="A0A7T3RCY1"/>
<feature type="transmembrane region" description="Helical" evidence="1">
    <location>
        <begin position="543"/>
        <end position="563"/>
    </location>
</feature>
<feature type="transmembrane region" description="Helical" evidence="1">
    <location>
        <begin position="5"/>
        <end position="27"/>
    </location>
</feature>
<feature type="transmembrane region" description="Helical" evidence="1">
    <location>
        <begin position="89"/>
        <end position="109"/>
    </location>
</feature>
<feature type="transmembrane region" description="Helical" evidence="1">
    <location>
        <begin position="604"/>
        <end position="633"/>
    </location>
</feature>
<evidence type="ECO:0000256" key="1">
    <source>
        <dbReference type="SAM" id="Phobius"/>
    </source>
</evidence>
<keyword evidence="1" id="KW-1133">Transmembrane helix</keyword>
<dbReference type="KEGG" id="tper:IWA51_11215"/>
<sequence>MKKILVCMGIYTTLVFILCTGVSFFQSVPVLLEGAAAGYRFLRGTEYFLSLLPVIFISGITFACSIQWQKGTADSAVRFSHGMTVRFKNILIVSLFIVFILMLNTEIFIPSVKAQIVQKENAPVELEESLATSKIMLQKGRPLLALQYAQKACDIAPDDIYANRQLHLAQNSADLARDRELHEQSRVKPQQVSEKAKVSAAGIFNEKGYSVKELIEKSKTAAASGDWFNAHYWAQIAVQCCEGTETNRTEAISAANDAWNKLNEPKAFGSEKERAYYEKKYEGYKLLLSRDFLKSYYIFLSLESSSQTIEADPDVEEFLSLAKKGVESMYFFFDETDGMIRMENTHNIYFALSNSDGTKTVFYIKGAMDVKGNGGSVRYLESLDVVNYGRNGVFRYAFHAPYAKVIEQNAADFSANARTLMGLAKEWKSVPFVQLCSVSRTGEGIITSPEFTFKETGIPDKIVSELGFSKAGNDAGTETNIKSEFIPFTSMILPMPYSDFAVISEASSGAQQMPLYFLAGFVKKAVHYGFSAEVFSEILVTRAMYPLFMLIICIMCAVAGWNYRISDKSALFKFSWLIIIPLYGFLMFIILNSCYYLFGMLNYLIVGIFGMGALAAATVFYTILFALASLNFLSRKN</sequence>
<keyword evidence="3" id="KW-1185">Reference proteome</keyword>
<gene>
    <name evidence="2" type="ORF">IWA51_11215</name>
</gene>
<organism evidence="2 3">
    <name type="scientific">Treponema peruense</name>
    <dbReference type="NCBI Taxonomy" id="2787628"/>
    <lineage>
        <taxon>Bacteria</taxon>
        <taxon>Pseudomonadati</taxon>
        <taxon>Spirochaetota</taxon>
        <taxon>Spirochaetia</taxon>
        <taxon>Spirochaetales</taxon>
        <taxon>Treponemataceae</taxon>
        <taxon>Treponema</taxon>
    </lineage>
</organism>